<dbReference type="InterPro" id="IPR015943">
    <property type="entry name" value="WD40/YVTN_repeat-like_dom_sf"/>
</dbReference>
<evidence type="ECO:0000313" key="5">
    <source>
        <dbReference type="Proteomes" id="UP000319731"/>
    </source>
</evidence>
<evidence type="ECO:0000256" key="2">
    <source>
        <dbReference type="ARBA" id="ARBA00022737"/>
    </source>
</evidence>
<keyword evidence="1 3" id="KW-0853">WD repeat</keyword>
<dbReference type="SUPFAM" id="SSF50978">
    <property type="entry name" value="WD40 repeat-like"/>
    <property type="match status" value="1"/>
</dbReference>
<keyword evidence="5" id="KW-1185">Reference proteome</keyword>
<dbReference type="GeneID" id="42005507"/>
<evidence type="ECO:0000256" key="3">
    <source>
        <dbReference type="PROSITE-ProRule" id="PRU00221"/>
    </source>
</evidence>
<organism evidence="4 5">
    <name type="scientific">Synchytrium microbalum</name>
    <dbReference type="NCBI Taxonomy" id="1806994"/>
    <lineage>
        <taxon>Eukaryota</taxon>
        <taxon>Fungi</taxon>
        <taxon>Fungi incertae sedis</taxon>
        <taxon>Chytridiomycota</taxon>
        <taxon>Chytridiomycota incertae sedis</taxon>
        <taxon>Chytridiomycetes</taxon>
        <taxon>Synchytriales</taxon>
        <taxon>Synchytriaceae</taxon>
        <taxon>Synchytrium</taxon>
    </lineage>
</organism>
<dbReference type="InterPro" id="IPR019775">
    <property type="entry name" value="WD40_repeat_CS"/>
</dbReference>
<dbReference type="Gene3D" id="2.130.10.10">
    <property type="entry name" value="YVTN repeat-like/Quinoprotein amine dehydrogenase"/>
    <property type="match status" value="2"/>
</dbReference>
<gene>
    <name evidence="4" type="ORF">SmJEL517_g04282</name>
</gene>
<dbReference type="PANTHER" id="PTHR47822">
    <property type="entry name" value="CARBOHYDRATE BINDING DOMAIN CONTAINING PROTEIN"/>
    <property type="match status" value="1"/>
</dbReference>
<dbReference type="Proteomes" id="UP000319731">
    <property type="component" value="Unassembled WGS sequence"/>
</dbReference>
<dbReference type="OrthoDB" id="10251741at2759"/>
<dbReference type="PROSITE" id="PS50294">
    <property type="entry name" value="WD_REPEATS_REGION"/>
    <property type="match status" value="1"/>
</dbReference>
<dbReference type="PROSITE" id="PS00678">
    <property type="entry name" value="WD_REPEATS_1"/>
    <property type="match status" value="1"/>
</dbReference>
<evidence type="ECO:0000313" key="4">
    <source>
        <dbReference type="EMBL" id="TPX32652.1"/>
    </source>
</evidence>
<keyword evidence="2" id="KW-0677">Repeat</keyword>
<accession>A0A507BYZ3</accession>
<sequence length="419" mass="45300">MPPATSPTRKFVASAASLSSLSNIKGGSFGTNKSLGSLANLSSKYPRQDKSAEIEAAKAKELLLSAPREPSTVGLLKSFISVKQTSEIFVVCFSPDAKYLTVGLGNSSIQVYSTQTNALERTLTPPSADLEICITSISFRPDRPNSKTKNVLAATYADGRLIHWHYTSGQLLSVVTEPGNESLLYVTYRADGSQYATSGSDALVRIHDAATQKVTSRLELGTPSVTTGHNSRVFSVKFHPTDPNMLCSGGWDNTIQMWDVRLQSSVRSIFGPHLCGDALDLTDDGTTIVTGSYRRTEALQLWNWADGSLQESVPWTLIDGAPTTKLYKTQFSHSTSSSPLRGFADKNRFMLGAGGGPNACELRMFNTQSKRCVGIAQGFTSSLYSCTISNDEKFVALGGGDSTLYVYEVDMLAPIDFPY</sequence>
<dbReference type="AlphaFoldDB" id="A0A507BYZ3"/>
<protein>
    <submittedName>
        <fullName evidence="4">Uncharacterized protein</fullName>
    </submittedName>
</protein>
<reference evidence="4 5" key="1">
    <citation type="journal article" date="2019" name="Sci. Rep.">
        <title>Comparative genomics of chytrid fungi reveal insights into the obligate biotrophic and pathogenic lifestyle of Synchytrium endobioticum.</title>
        <authorList>
            <person name="van de Vossenberg B.T.L.H."/>
            <person name="Warris S."/>
            <person name="Nguyen H.D.T."/>
            <person name="van Gent-Pelzer M.P.E."/>
            <person name="Joly D.L."/>
            <person name="van de Geest H.C."/>
            <person name="Bonants P.J.M."/>
            <person name="Smith D.S."/>
            <person name="Levesque C.A."/>
            <person name="van der Lee T.A.J."/>
        </authorList>
    </citation>
    <scope>NUCLEOTIDE SEQUENCE [LARGE SCALE GENOMIC DNA]</scope>
    <source>
        <strain evidence="4 5">JEL517</strain>
    </source>
</reference>
<comment type="caution">
    <text evidence="4">The sequence shown here is derived from an EMBL/GenBank/DDBJ whole genome shotgun (WGS) entry which is preliminary data.</text>
</comment>
<name>A0A507BYZ3_9FUNG</name>
<dbReference type="Pfam" id="PF00400">
    <property type="entry name" value="WD40"/>
    <property type="match status" value="2"/>
</dbReference>
<proteinExistence type="predicted"/>
<evidence type="ECO:0000256" key="1">
    <source>
        <dbReference type="ARBA" id="ARBA00022574"/>
    </source>
</evidence>
<dbReference type="SMART" id="SM00320">
    <property type="entry name" value="WD40"/>
    <property type="match status" value="6"/>
</dbReference>
<dbReference type="STRING" id="1806994.A0A507BYZ3"/>
<dbReference type="InterPro" id="IPR036322">
    <property type="entry name" value="WD40_repeat_dom_sf"/>
</dbReference>
<dbReference type="RefSeq" id="XP_031023830.1">
    <property type="nucleotide sequence ID" value="XM_031170210.1"/>
</dbReference>
<feature type="repeat" description="WD" evidence="3">
    <location>
        <begin position="226"/>
        <end position="268"/>
    </location>
</feature>
<dbReference type="PROSITE" id="PS50082">
    <property type="entry name" value="WD_REPEATS_2"/>
    <property type="match status" value="1"/>
</dbReference>
<dbReference type="EMBL" id="QEAO01000028">
    <property type="protein sequence ID" value="TPX32652.1"/>
    <property type="molecule type" value="Genomic_DNA"/>
</dbReference>
<dbReference type="PANTHER" id="PTHR47822:SF2">
    <property type="entry name" value="F-BOX AND WD-40 DOMAIN PROTEIN 7"/>
    <property type="match status" value="1"/>
</dbReference>
<dbReference type="InterPro" id="IPR001680">
    <property type="entry name" value="WD40_rpt"/>
</dbReference>